<dbReference type="Proteomes" id="UP000284689">
    <property type="component" value="Unassembled WGS sequence"/>
</dbReference>
<dbReference type="EMBL" id="QSJD01000008">
    <property type="protein sequence ID" value="RHD50173.1"/>
    <property type="molecule type" value="Genomic_DNA"/>
</dbReference>
<protein>
    <submittedName>
        <fullName evidence="1">Uncharacterized protein</fullName>
    </submittedName>
</protein>
<evidence type="ECO:0000313" key="2">
    <source>
        <dbReference type="Proteomes" id="UP000284689"/>
    </source>
</evidence>
<reference evidence="1 2" key="1">
    <citation type="submission" date="2018-08" db="EMBL/GenBank/DDBJ databases">
        <title>A genome reference for cultivated species of the human gut microbiota.</title>
        <authorList>
            <person name="Zou Y."/>
            <person name="Xue W."/>
            <person name="Luo G."/>
        </authorList>
    </citation>
    <scope>NUCLEOTIDE SEQUENCE [LARGE SCALE GENOMIC DNA]</scope>
    <source>
        <strain evidence="1 2">AM31-16AC</strain>
    </source>
</reference>
<accession>A0A414FMG6</accession>
<evidence type="ECO:0000313" key="1">
    <source>
        <dbReference type="EMBL" id="RHD50173.1"/>
    </source>
</evidence>
<proteinExistence type="predicted"/>
<dbReference type="AlphaFoldDB" id="A0A414FMG6"/>
<gene>
    <name evidence="1" type="ORF">DW794_06745</name>
</gene>
<name>A0A414FMG6_9BACE</name>
<dbReference type="RefSeq" id="WP_122264355.1">
    <property type="nucleotide sequence ID" value="NZ_QSJD01000008.1"/>
</dbReference>
<organism evidence="1 2">
    <name type="scientific">Bacteroides caccae</name>
    <dbReference type="NCBI Taxonomy" id="47678"/>
    <lineage>
        <taxon>Bacteria</taxon>
        <taxon>Pseudomonadati</taxon>
        <taxon>Bacteroidota</taxon>
        <taxon>Bacteroidia</taxon>
        <taxon>Bacteroidales</taxon>
        <taxon>Bacteroidaceae</taxon>
        <taxon>Bacteroides</taxon>
    </lineage>
</organism>
<comment type="caution">
    <text evidence="1">The sequence shown here is derived from an EMBL/GenBank/DDBJ whole genome shotgun (WGS) entry which is preliminary data.</text>
</comment>
<sequence length="64" mass="7316">MEKKTYTAPPGNLRLCENGDKIRLYIGNTYRDLNITFARTFAGKIKEAADRLAKKQKQDADEKP</sequence>